<dbReference type="InterPro" id="IPR042099">
    <property type="entry name" value="ANL_N_sf"/>
</dbReference>
<keyword evidence="3" id="KW-0436">Ligase</keyword>
<feature type="domain" description="AMP-dependent synthetase/ligase" evidence="1">
    <location>
        <begin position="8"/>
        <end position="355"/>
    </location>
</feature>
<protein>
    <submittedName>
        <fullName evidence="3">Acyl-CoA synthetase (AMP-forming)/AMP-acid ligase II</fullName>
    </submittedName>
</protein>
<proteinExistence type="predicted"/>
<evidence type="ECO:0000313" key="4">
    <source>
        <dbReference type="Proteomes" id="UP000272400"/>
    </source>
</evidence>
<dbReference type="EMBL" id="RJKE01000001">
    <property type="protein sequence ID" value="ROO87819.1"/>
    <property type="molecule type" value="Genomic_DNA"/>
</dbReference>
<dbReference type="Proteomes" id="UP000272400">
    <property type="component" value="Unassembled WGS sequence"/>
</dbReference>
<dbReference type="GO" id="GO:0016878">
    <property type="term" value="F:acid-thiol ligase activity"/>
    <property type="evidence" value="ECO:0007669"/>
    <property type="project" value="UniProtKB-ARBA"/>
</dbReference>
<comment type="caution">
    <text evidence="3">The sequence shown here is derived from an EMBL/GenBank/DDBJ whole genome shotgun (WGS) entry which is preliminary data.</text>
</comment>
<gene>
    <name evidence="3" type="ORF">EDD29_5462</name>
</gene>
<dbReference type="Gene3D" id="3.30.300.30">
    <property type="match status" value="1"/>
</dbReference>
<dbReference type="InterPro" id="IPR000873">
    <property type="entry name" value="AMP-dep_synth/lig_dom"/>
</dbReference>
<dbReference type="PANTHER" id="PTHR43767:SF1">
    <property type="entry name" value="NONRIBOSOMAL PEPTIDE SYNTHASE PES1 (EUROFUNG)-RELATED"/>
    <property type="match status" value="1"/>
</dbReference>
<accession>A0A3N1D2R2</accession>
<feature type="domain" description="AMP-binding enzyme C-terminal" evidence="2">
    <location>
        <begin position="405"/>
        <end position="480"/>
    </location>
</feature>
<dbReference type="RefSeq" id="WP_123667053.1">
    <property type="nucleotide sequence ID" value="NZ_RJKE01000001.1"/>
</dbReference>
<organism evidence="3 4">
    <name type="scientific">Actinocorallia herbida</name>
    <dbReference type="NCBI Taxonomy" id="58109"/>
    <lineage>
        <taxon>Bacteria</taxon>
        <taxon>Bacillati</taxon>
        <taxon>Actinomycetota</taxon>
        <taxon>Actinomycetes</taxon>
        <taxon>Streptosporangiales</taxon>
        <taxon>Thermomonosporaceae</taxon>
        <taxon>Actinocorallia</taxon>
    </lineage>
</organism>
<dbReference type="Gene3D" id="3.40.50.12780">
    <property type="entry name" value="N-terminal domain of ligase-like"/>
    <property type="match status" value="1"/>
</dbReference>
<dbReference type="PANTHER" id="PTHR43767">
    <property type="entry name" value="LONG-CHAIN-FATTY-ACID--COA LIGASE"/>
    <property type="match status" value="1"/>
</dbReference>
<name>A0A3N1D2R2_9ACTN</name>
<dbReference type="AlphaFoldDB" id="A0A3N1D2R2"/>
<keyword evidence="4" id="KW-1185">Reference proteome</keyword>
<dbReference type="OrthoDB" id="9803968at2"/>
<evidence type="ECO:0000259" key="2">
    <source>
        <dbReference type="Pfam" id="PF13193"/>
    </source>
</evidence>
<reference evidence="3 4" key="1">
    <citation type="submission" date="2018-11" db="EMBL/GenBank/DDBJ databases">
        <title>Sequencing the genomes of 1000 actinobacteria strains.</title>
        <authorList>
            <person name="Klenk H.-P."/>
        </authorList>
    </citation>
    <scope>NUCLEOTIDE SEQUENCE [LARGE SCALE GENOMIC DNA]</scope>
    <source>
        <strain evidence="3 4">DSM 44254</strain>
    </source>
</reference>
<dbReference type="Pfam" id="PF13193">
    <property type="entry name" value="AMP-binding_C"/>
    <property type="match status" value="1"/>
</dbReference>
<sequence>MWLGSLIERHRARRPDALALRDVRRDVSWREFERDVHALAALLAERAAPGDRIAVIGANRVEILETYFACAVAGVVAAPVNPALTDPEIAAVLAPLDPVLLIGDDAARTRLAALLPGLPAVALEEIERLPDAAAPACGSTLDAPAAILHTSATTGRPKGVVVDQRSFAANAHAWLADVGSGPSAIYLNACPLFHGSMVIALDYLAAGATVCVLDRFTPQGCLTAMSAWQVTQTFLVPSMIRLILETRALAETDLGALDLVLHGAAPMPSDLAEEAAERFCGRLQTIYGITEGGGPALTLRPDDKPSAPPVPGAACAGRPMLGTVARVAGPDGATLPDGEIGELRLSGDGVMKGYWKNPSATSETLPGGELNTRDLCCVDPAGLLWVVDRRNDLILRGGQNVYPAEIEHALRTSPHVADVAVVPAPSAYWGQTPVAFVQPSGPEGVDEAELVGLCVERLAAYKRPTRFIFVEEIPRNPAGKILRSRLRERAAEA</sequence>
<evidence type="ECO:0000259" key="1">
    <source>
        <dbReference type="Pfam" id="PF00501"/>
    </source>
</evidence>
<dbReference type="InterPro" id="IPR045851">
    <property type="entry name" value="AMP-bd_C_sf"/>
</dbReference>
<evidence type="ECO:0000313" key="3">
    <source>
        <dbReference type="EMBL" id="ROO87819.1"/>
    </source>
</evidence>
<dbReference type="Pfam" id="PF00501">
    <property type="entry name" value="AMP-binding"/>
    <property type="match status" value="1"/>
</dbReference>
<dbReference type="SUPFAM" id="SSF56801">
    <property type="entry name" value="Acetyl-CoA synthetase-like"/>
    <property type="match status" value="1"/>
</dbReference>
<dbReference type="InterPro" id="IPR050237">
    <property type="entry name" value="ATP-dep_AMP-bd_enzyme"/>
</dbReference>
<dbReference type="InterPro" id="IPR025110">
    <property type="entry name" value="AMP-bd_C"/>
</dbReference>